<comment type="caution">
    <text evidence="2">The sequence shown here is derived from an EMBL/GenBank/DDBJ whole genome shotgun (WGS) entry which is preliminary data.</text>
</comment>
<dbReference type="AlphaFoldDB" id="A0A8S2TSJ3"/>
<evidence type="ECO:0000256" key="1">
    <source>
        <dbReference type="SAM" id="MobiDB-lite"/>
    </source>
</evidence>
<gene>
    <name evidence="2" type="ORF">SMN809_LOCUS26333</name>
</gene>
<organism evidence="2 3">
    <name type="scientific">Rotaria magnacalcarata</name>
    <dbReference type="NCBI Taxonomy" id="392030"/>
    <lineage>
        <taxon>Eukaryota</taxon>
        <taxon>Metazoa</taxon>
        <taxon>Spiralia</taxon>
        <taxon>Gnathifera</taxon>
        <taxon>Rotifera</taxon>
        <taxon>Eurotatoria</taxon>
        <taxon>Bdelloidea</taxon>
        <taxon>Philodinida</taxon>
        <taxon>Philodinidae</taxon>
        <taxon>Rotaria</taxon>
    </lineage>
</organism>
<sequence length="89" mass="9933">MKSLRHQSGKSESDRMMFLSFVSVSGAVGTNMSGALKGNTAGAISQNYKGKPRNANPQHPHNPANSQPVAEWTQNHMQQRRKEEREKKQ</sequence>
<feature type="region of interest" description="Disordered" evidence="1">
    <location>
        <begin position="29"/>
        <end position="89"/>
    </location>
</feature>
<accession>A0A8S2TSJ3</accession>
<protein>
    <submittedName>
        <fullName evidence="2">Uncharacterized protein</fullName>
    </submittedName>
</protein>
<feature type="compositionally biased region" description="Basic and acidic residues" evidence="1">
    <location>
        <begin position="80"/>
        <end position="89"/>
    </location>
</feature>
<dbReference type="EMBL" id="CAJOBI010037280">
    <property type="protein sequence ID" value="CAF4306258.1"/>
    <property type="molecule type" value="Genomic_DNA"/>
</dbReference>
<proteinExistence type="predicted"/>
<feature type="compositionally biased region" description="Low complexity" evidence="1">
    <location>
        <begin position="54"/>
        <end position="68"/>
    </location>
</feature>
<evidence type="ECO:0000313" key="2">
    <source>
        <dbReference type="EMBL" id="CAF4306258.1"/>
    </source>
</evidence>
<name>A0A8S2TSJ3_9BILA</name>
<evidence type="ECO:0000313" key="3">
    <source>
        <dbReference type="Proteomes" id="UP000676336"/>
    </source>
</evidence>
<dbReference type="Proteomes" id="UP000676336">
    <property type="component" value="Unassembled WGS sequence"/>
</dbReference>
<reference evidence="2" key="1">
    <citation type="submission" date="2021-02" db="EMBL/GenBank/DDBJ databases">
        <authorList>
            <person name="Nowell W R."/>
        </authorList>
    </citation>
    <scope>NUCLEOTIDE SEQUENCE</scope>
</reference>